<evidence type="ECO:0000313" key="4">
    <source>
        <dbReference type="EMBL" id="RII83688.1"/>
    </source>
</evidence>
<accession>A0ABX9MXY5</accession>
<keyword evidence="2" id="KW-0812">Transmembrane</keyword>
<feature type="compositionally biased region" description="Low complexity" evidence="1">
    <location>
        <begin position="435"/>
        <end position="446"/>
    </location>
</feature>
<dbReference type="InterPro" id="IPR057840">
    <property type="entry name" value="FimV_N"/>
</dbReference>
<feature type="domain" description="FimV N-terminal" evidence="3">
    <location>
        <begin position="36"/>
        <end position="138"/>
    </location>
</feature>
<evidence type="ECO:0000256" key="2">
    <source>
        <dbReference type="SAM" id="Phobius"/>
    </source>
</evidence>
<organism evidence="4 5">
    <name type="scientific">Neopusillimonas maritima</name>
    <dbReference type="NCBI Taxonomy" id="2026239"/>
    <lineage>
        <taxon>Bacteria</taxon>
        <taxon>Pseudomonadati</taxon>
        <taxon>Pseudomonadota</taxon>
        <taxon>Betaproteobacteria</taxon>
        <taxon>Burkholderiales</taxon>
        <taxon>Alcaligenaceae</taxon>
        <taxon>Neopusillimonas</taxon>
    </lineage>
</organism>
<feature type="compositionally biased region" description="Low complexity" evidence="1">
    <location>
        <begin position="302"/>
        <end position="321"/>
    </location>
</feature>
<dbReference type="InterPro" id="IPR036779">
    <property type="entry name" value="LysM_dom_sf"/>
</dbReference>
<proteinExistence type="predicted"/>
<reference evidence="4 5" key="1">
    <citation type="submission" date="2017-08" db="EMBL/GenBank/DDBJ databases">
        <title>Pusillimonas indicus sp. nov., a member of the family Alcaligenaceae isolated from surface seawater.</title>
        <authorList>
            <person name="Li J."/>
        </authorList>
    </citation>
    <scope>NUCLEOTIDE SEQUENCE [LARGE SCALE GENOMIC DNA]</scope>
    <source>
        <strain evidence="4 5">17-4A</strain>
    </source>
</reference>
<evidence type="ECO:0000259" key="3">
    <source>
        <dbReference type="Pfam" id="PF25800"/>
    </source>
</evidence>
<dbReference type="Pfam" id="PF25800">
    <property type="entry name" value="FimV_N"/>
    <property type="match status" value="1"/>
</dbReference>
<feature type="region of interest" description="Disordered" evidence="1">
    <location>
        <begin position="409"/>
        <end position="457"/>
    </location>
</feature>
<feature type="region of interest" description="Disordered" evidence="1">
    <location>
        <begin position="476"/>
        <end position="521"/>
    </location>
</feature>
<feature type="compositionally biased region" description="Polar residues" evidence="1">
    <location>
        <begin position="447"/>
        <end position="457"/>
    </location>
</feature>
<feature type="region of interest" description="Disordered" evidence="1">
    <location>
        <begin position="263"/>
        <end position="362"/>
    </location>
</feature>
<feature type="compositionally biased region" description="Polar residues" evidence="1">
    <location>
        <begin position="413"/>
        <end position="434"/>
    </location>
</feature>
<dbReference type="EMBL" id="NQOU01000001">
    <property type="protein sequence ID" value="RII83688.1"/>
    <property type="molecule type" value="Genomic_DNA"/>
</dbReference>
<evidence type="ECO:0000256" key="1">
    <source>
        <dbReference type="SAM" id="MobiDB-lite"/>
    </source>
</evidence>
<protein>
    <recommendedName>
        <fullName evidence="3">FimV N-terminal domain-containing protein</fullName>
    </recommendedName>
</protein>
<dbReference type="Gene3D" id="3.10.350.10">
    <property type="entry name" value="LysM domain"/>
    <property type="match status" value="1"/>
</dbReference>
<dbReference type="InterPro" id="IPR020012">
    <property type="entry name" value="LysM_FimV"/>
</dbReference>
<keyword evidence="2" id="KW-1133">Transmembrane helix</keyword>
<keyword evidence="5" id="KW-1185">Reference proteome</keyword>
<feature type="compositionally biased region" description="Low complexity" evidence="1">
    <location>
        <begin position="329"/>
        <end position="347"/>
    </location>
</feature>
<feature type="compositionally biased region" description="Polar residues" evidence="1">
    <location>
        <begin position="476"/>
        <end position="487"/>
    </location>
</feature>
<feature type="transmembrane region" description="Helical" evidence="2">
    <location>
        <begin position="529"/>
        <end position="553"/>
    </location>
</feature>
<gene>
    <name evidence="4" type="ORF">CJO09_00060</name>
</gene>
<dbReference type="Proteomes" id="UP000266483">
    <property type="component" value="Unassembled WGS sequence"/>
</dbReference>
<dbReference type="RefSeq" id="WP_119440565.1">
    <property type="nucleotide sequence ID" value="NZ_CP170494.1"/>
</dbReference>
<dbReference type="NCBIfam" id="TIGR03505">
    <property type="entry name" value="FimV_core"/>
    <property type="match status" value="1"/>
</dbReference>
<evidence type="ECO:0000313" key="5">
    <source>
        <dbReference type="Proteomes" id="UP000266483"/>
    </source>
</evidence>
<keyword evidence="2" id="KW-0472">Membrane</keyword>
<sequence>MNDSCRVTVKPLAVRLAYLTALASLAVSSSVYAISFGHSRLLSPVGQPLQIQVPVHALTDQERNSLVVSVAAAPAWEQAGLTPPVDPATMQVAVVDGVRAGSKLITVRSSQPLSSNVADLLLAVRSSSGQMQHQVSLLAPADLEVARASGGVTASGSGAVGTPGNAAATSIQIRRGDTLFALARRHAVPGISVYQWMIGVMQANPQAFINDNVNLIKAGATLNVPGGQQLAALSDREAREIFQKHATAFAEYRQRLAGEVARAEPATAQATDRGEVTAPEVGSAPAPAPQQQDRLVLQSAQASTTAVNSPSANSSSVANSGGQNGSGGSTTPANSGTAGSSAASVSSDDQLALERNTEEARQRVNQLEDNVKNLNQALQQQGTAAHQAMVDGAKTVEETVEQLKEMVDGEMSGSDTASANNGRNDNAPETDQNKSVVTSGSDSSTSPANAGTSTNSGINADANADVNANASISAGTNAGTSTLTEGSSGVLAGNTSSAAQAQSANKPSGTEAAASVEDANKDSGSLSTWFMNNLLIVISGALALIVLIVAWLLRRVGAERDDDSDAVITEEMVRERLQSINLDLDDSTETGQTEKRR</sequence>
<name>A0ABX9MXY5_9BURK</name>
<comment type="caution">
    <text evidence="4">The sequence shown here is derived from an EMBL/GenBank/DDBJ whole genome shotgun (WGS) entry which is preliminary data.</text>
</comment>
<feature type="compositionally biased region" description="Polar residues" evidence="1">
    <location>
        <begin position="289"/>
        <end position="301"/>
    </location>
</feature>